<dbReference type="InterPro" id="IPR050796">
    <property type="entry name" value="SCF_F-box_component"/>
</dbReference>
<dbReference type="PANTHER" id="PTHR31672:SF13">
    <property type="entry name" value="F-BOX PROTEIN CPR30-LIKE"/>
    <property type="match status" value="1"/>
</dbReference>
<dbReference type="Gene3D" id="1.20.1280.50">
    <property type="match status" value="1"/>
</dbReference>
<keyword evidence="3" id="KW-1185">Reference proteome</keyword>
<dbReference type="SMART" id="SM00256">
    <property type="entry name" value="FBOX"/>
    <property type="match status" value="1"/>
</dbReference>
<dbReference type="InterPro" id="IPR011043">
    <property type="entry name" value="Gal_Oxase/kelch_b-propeller"/>
</dbReference>
<feature type="domain" description="F-box" evidence="1">
    <location>
        <begin position="27"/>
        <end position="68"/>
    </location>
</feature>
<evidence type="ECO:0000313" key="2">
    <source>
        <dbReference type="EMBL" id="CAL1363446.1"/>
    </source>
</evidence>
<dbReference type="InterPro" id="IPR001810">
    <property type="entry name" value="F-box_dom"/>
</dbReference>
<dbReference type="Proteomes" id="UP001497516">
    <property type="component" value="Chromosome 10"/>
</dbReference>
<name>A0AAV2D2Z7_9ROSI</name>
<evidence type="ECO:0000313" key="3">
    <source>
        <dbReference type="Proteomes" id="UP001497516"/>
    </source>
</evidence>
<protein>
    <recommendedName>
        <fullName evidence="1">F-box domain-containing protein</fullName>
    </recommendedName>
</protein>
<accession>A0AAV2D2Z7</accession>
<evidence type="ECO:0000259" key="1">
    <source>
        <dbReference type="SMART" id="SM00256"/>
    </source>
</evidence>
<dbReference type="InterPro" id="IPR017451">
    <property type="entry name" value="F-box-assoc_interact_dom"/>
</dbReference>
<sequence>MRLSLIKTKSSAGQTSQVRRRPVNQWLPEELQLGILSRLPTPASIARFRCVSKSWRRLLSDDPEFIAKILFSDDGDLKGDEEAQVLTLDAFQESYSIHSCDTLRPVSSGRLPRADTGFLPRVAGCSGGIFCITDYINKGEIILWNPTTSEAKELMPIPSLSVSDDIGEVGFGFDPVTEDYKVIVWFWDHKSTHEIYVYSLRKNKWRRLRHYGSAAAAAARLPAVPGYLVGPVASRAPNLQNCHWINPYYPEYLPLTTFDMSKEAFTVLRLPVPPVEHPRGATSSFHLVKGGSSCLVAVYSGTRTKATSSIFLEVWVALDYEALERKECSWIRLYDVEVHDLIPAARPWLQSAAGVWEHGRFFVRWSCEKGKIDIDTENGAVDHKWDRRFLEHVVYVPSTVSLARRKKSLIRRANDNCRSICRTVTMRRRGRIM</sequence>
<dbReference type="InterPro" id="IPR006527">
    <property type="entry name" value="F-box-assoc_dom_typ1"/>
</dbReference>
<dbReference type="Pfam" id="PF07734">
    <property type="entry name" value="FBA_1"/>
    <property type="match status" value="1"/>
</dbReference>
<proteinExistence type="predicted"/>
<dbReference type="SUPFAM" id="SSF50965">
    <property type="entry name" value="Galactose oxidase, central domain"/>
    <property type="match status" value="1"/>
</dbReference>
<dbReference type="InterPro" id="IPR036047">
    <property type="entry name" value="F-box-like_dom_sf"/>
</dbReference>
<gene>
    <name evidence="2" type="ORF">LTRI10_LOCUS9924</name>
</gene>
<dbReference type="PANTHER" id="PTHR31672">
    <property type="entry name" value="BNACNNG10540D PROTEIN"/>
    <property type="match status" value="1"/>
</dbReference>
<dbReference type="SUPFAM" id="SSF81383">
    <property type="entry name" value="F-box domain"/>
    <property type="match status" value="1"/>
</dbReference>
<dbReference type="Pfam" id="PF12937">
    <property type="entry name" value="F-box-like"/>
    <property type="match status" value="1"/>
</dbReference>
<dbReference type="NCBIfam" id="TIGR01640">
    <property type="entry name" value="F_box_assoc_1"/>
    <property type="match status" value="1"/>
</dbReference>
<organism evidence="2 3">
    <name type="scientific">Linum trigynum</name>
    <dbReference type="NCBI Taxonomy" id="586398"/>
    <lineage>
        <taxon>Eukaryota</taxon>
        <taxon>Viridiplantae</taxon>
        <taxon>Streptophyta</taxon>
        <taxon>Embryophyta</taxon>
        <taxon>Tracheophyta</taxon>
        <taxon>Spermatophyta</taxon>
        <taxon>Magnoliopsida</taxon>
        <taxon>eudicotyledons</taxon>
        <taxon>Gunneridae</taxon>
        <taxon>Pentapetalae</taxon>
        <taxon>rosids</taxon>
        <taxon>fabids</taxon>
        <taxon>Malpighiales</taxon>
        <taxon>Linaceae</taxon>
        <taxon>Linum</taxon>
    </lineage>
</organism>
<dbReference type="AlphaFoldDB" id="A0AAV2D2Z7"/>
<dbReference type="EMBL" id="OZ034814">
    <property type="protein sequence ID" value="CAL1363446.1"/>
    <property type="molecule type" value="Genomic_DNA"/>
</dbReference>
<reference evidence="2 3" key="1">
    <citation type="submission" date="2024-04" db="EMBL/GenBank/DDBJ databases">
        <authorList>
            <person name="Fracassetti M."/>
        </authorList>
    </citation>
    <scope>NUCLEOTIDE SEQUENCE [LARGE SCALE GENOMIC DNA]</scope>
</reference>